<proteinExistence type="inferred from homology"/>
<reference evidence="2" key="1">
    <citation type="submission" date="2022-03" db="EMBL/GenBank/DDBJ databases">
        <authorList>
            <person name="Martin C."/>
        </authorList>
    </citation>
    <scope>NUCLEOTIDE SEQUENCE</scope>
</reference>
<keyword evidence="3" id="KW-1185">Reference proteome</keyword>
<dbReference type="EMBL" id="CAIIXF020000005">
    <property type="protein sequence ID" value="CAH1784126.1"/>
    <property type="molecule type" value="Genomic_DNA"/>
</dbReference>
<dbReference type="AlphaFoldDB" id="A0A8J1XG81"/>
<evidence type="ECO:0000313" key="3">
    <source>
        <dbReference type="Proteomes" id="UP000749559"/>
    </source>
</evidence>
<protein>
    <submittedName>
        <fullName evidence="2">Uncharacterized protein</fullName>
    </submittedName>
</protein>
<comment type="similarity">
    <text evidence="1">Belongs to the FAM72 family.</text>
</comment>
<dbReference type="PANTHER" id="PTHR31841:SF1">
    <property type="entry name" value="PROTEIN FAM72A-RELATED"/>
    <property type="match status" value="1"/>
</dbReference>
<organism evidence="2 3">
    <name type="scientific">Owenia fusiformis</name>
    <name type="common">Polychaete worm</name>
    <dbReference type="NCBI Taxonomy" id="6347"/>
    <lineage>
        <taxon>Eukaryota</taxon>
        <taxon>Metazoa</taxon>
        <taxon>Spiralia</taxon>
        <taxon>Lophotrochozoa</taxon>
        <taxon>Annelida</taxon>
        <taxon>Polychaeta</taxon>
        <taxon>Sedentaria</taxon>
        <taxon>Canalipalpata</taxon>
        <taxon>Sabellida</taxon>
        <taxon>Oweniida</taxon>
        <taxon>Oweniidae</taxon>
        <taxon>Owenia</taxon>
    </lineage>
</organism>
<dbReference type="GO" id="GO:0005829">
    <property type="term" value="C:cytosol"/>
    <property type="evidence" value="ECO:0007669"/>
    <property type="project" value="TreeGrafter"/>
</dbReference>
<gene>
    <name evidence="2" type="ORF">OFUS_LOCUS10375</name>
</gene>
<dbReference type="Pfam" id="PF14976">
    <property type="entry name" value="YPEH2ZP"/>
    <property type="match status" value="1"/>
</dbReference>
<dbReference type="PANTHER" id="PTHR31841">
    <property type="entry name" value="PROTEIN FAM72A-RELATED"/>
    <property type="match status" value="1"/>
</dbReference>
<accession>A0A8J1XG81</accession>
<dbReference type="InterPro" id="IPR026768">
    <property type="entry name" value="YPEH2ZP"/>
</dbReference>
<dbReference type="OrthoDB" id="2526683at2759"/>
<dbReference type="Proteomes" id="UP000749559">
    <property type="component" value="Unassembled WGS sequence"/>
</dbReference>
<comment type="caution">
    <text evidence="2">The sequence shown here is derived from an EMBL/GenBank/DDBJ whole genome shotgun (WGS) entry which is preliminary data.</text>
</comment>
<name>A0A8J1XG81_OWEFU</name>
<sequence length="149" mass="16325">MPRKGMHPTFQKKRVVELECISCGNVVCSRGMKAILLADTKVELYSTDSPPSGAVDLVGPPYSTGKCDCKIKDVACILCGNVCGYHVSQPCKPCLSSCNNGHLWMFHSSAVSSLDRLDVAGEEVLVWGKLPEAEHDFYGHTLEMMECER</sequence>
<evidence type="ECO:0000256" key="1">
    <source>
        <dbReference type="ARBA" id="ARBA00006888"/>
    </source>
</evidence>
<evidence type="ECO:0000313" key="2">
    <source>
        <dbReference type="EMBL" id="CAH1784126.1"/>
    </source>
</evidence>